<dbReference type="InterPro" id="IPR036390">
    <property type="entry name" value="WH_DNA-bd_sf"/>
</dbReference>
<dbReference type="SUPFAM" id="SSF46785">
    <property type="entry name" value="Winged helix' DNA-binding domain"/>
    <property type="match status" value="1"/>
</dbReference>
<proteinExistence type="predicted"/>
<dbReference type="InterPro" id="IPR000524">
    <property type="entry name" value="Tscrpt_reg_HTH_GntR"/>
</dbReference>
<evidence type="ECO:0000313" key="6">
    <source>
        <dbReference type="Proteomes" id="UP000189462"/>
    </source>
</evidence>
<sequence>MNGTISAADIGRGPLYKRVKSLLTQSLADGEWKPNEAIPSESRLAERFDVSIGTVRKAIDELTAERILVRQQGRGTFVAAHTQSRFLYHFYHVVDEDGIKRFPTPELLQFRRIRAEQNVATRLGLDKGARVIHARNLLRIEGYPVEVNDIYVDAEVFEGLDRDTFSNRPGTIYQLYQERFGLNIIRTSEQLRAVAVDESEANLLDIEVNAPVLQVDRIAFTYHSKPVEYRRSLVNTSRHVYQSDQEATG</sequence>
<evidence type="ECO:0000256" key="1">
    <source>
        <dbReference type="ARBA" id="ARBA00023015"/>
    </source>
</evidence>
<keyword evidence="2" id="KW-0238">DNA-binding</keyword>
<dbReference type="FunFam" id="1.10.10.10:FF:000079">
    <property type="entry name" value="GntR family transcriptional regulator"/>
    <property type="match status" value="1"/>
</dbReference>
<dbReference type="CDD" id="cd07377">
    <property type="entry name" value="WHTH_GntR"/>
    <property type="match status" value="1"/>
</dbReference>
<evidence type="ECO:0000259" key="4">
    <source>
        <dbReference type="PROSITE" id="PS50949"/>
    </source>
</evidence>
<dbReference type="SMART" id="SM00866">
    <property type="entry name" value="UTRA"/>
    <property type="match status" value="1"/>
</dbReference>
<dbReference type="Gene3D" id="3.40.1410.10">
    <property type="entry name" value="Chorismate lyase-like"/>
    <property type="match status" value="1"/>
</dbReference>
<feature type="domain" description="HTH gntR-type" evidence="4">
    <location>
        <begin position="13"/>
        <end position="81"/>
    </location>
</feature>
<accession>A0A1V3NRE4</accession>
<dbReference type="PANTHER" id="PTHR44846">
    <property type="entry name" value="MANNOSYL-D-GLYCERATE TRANSPORT/METABOLISM SYSTEM REPRESSOR MNGR-RELATED"/>
    <property type="match status" value="1"/>
</dbReference>
<keyword evidence="1" id="KW-0805">Transcription regulation</keyword>
<dbReference type="Pfam" id="PF07702">
    <property type="entry name" value="UTRA"/>
    <property type="match status" value="1"/>
</dbReference>
<keyword evidence="6" id="KW-1185">Reference proteome</keyword>
<dbReference type="Pfam" id="PF00392">
    <property type="entry name" value="GntR"/>
    <property type="match status" value="1"/>
</dbReference>
<dbReference type="OrthoDB" id="7173258at2"/>
<dbReference type="GO" id="GO:0003700">
    <property type="term" value="F:DNA-binding transcription factor activity"/>
    <property type="evidence" value="ECO:0007669"/>
    <property type="project" value="InterPro"/>
</dbReference>
<dbReference type="InterPro" id="IPR050679">
    <property type="entry name" value="Bact_HTH_transcr_reg"/>
</dbReference>
<dbReference type="PANTHER" id="PTHR44846:SF1">
    <property type="entry name" value="MANNOSYL-D-GLYCERATE TRANSPORT_METABOLISM SYSTEM REPRESSOR MNGR-RELATED"/>
    <property type="match status" value="1"/>
</dbReference>
<evidence type="ECO:0000256" key="2">
    <source>
        <dbReference type="ARBA" id="ARBA00023125"/>
    </source>
</evidence>
<dbReference type="InterPro" id="IPR036388">
    <property type="entry name" value="WH-like_DNA-bd_sf"/>
</dbReference>
<dbReference type="STRING" id="108003.B1C78_03290"/>
<organism evidence="5 6">
    <name type="scientific">Thioalkalivibrio denitrificans</name>
    <dbReference type="NCBI Taxonomy" id="108003"/>
    <lineage>
        <taxon>Bacteria</taxon>
        <taxon>Pseudomonadati</taxon>
        <taxon>Pseudomonadota</taxon>
        <taxon>Gammaproteobacteria</taxon>
        <taxon>Chromatiales</taxon>
        <taxon>Ectothiorhodospiraceae</taxon>
        <taxon>Thioalkalivibrio</taxon>
    </lineage>
</organism>
<dbReference type="PROSITE" id="PS50949">
    <property type="entry name" value="HTH_GNTR"/>
    <property type="match status" value="1"/>
</dbReference>
<dbReference type="InterPro" id="IPR028978">
    <property type="entry name" value="Chorismate_lyase_/UTRA_dom_sf"/>
</dbReference>
<comment type="caution">
    <text evidence="5">The sequence shown here is derived from an EMBL/GenBank/DDBJ whole genome shotgun (WGS) entry which is preliminary data.</text>
</comment>
<reference evidence="5 6" key="1">
    <citation type="submission" date="2017-02" db="EMBL/GenBank/DDBJ databases">
        <title>Genomic diversity within the haloalkaliphilic genus Thioalkalivibrio.</title>
        <authorList>
            <person name="Ahn A.-C."/>
            <person name="Meier-Kolthoff J."/>
            <person name="Overmars L."/>
            <person name="Richter M."/>
            <person name="Woyke T."/>
            <person name="Sorokin D.Y."/>
            <person name="Muyzer G."/>
        </authorList>
    </citation>
    <scope>NUCLEOTIDE SEQUENCE [LARGE SCALE GENOMIC DNA]</scope>
    <source>
        <strain evidence="5 6">ALJD</strain>
    </source>
</reference>
<dbReference type="InterPro" id="IPR011663">
    <property type="entry name" value="UTRA"/>
</dbReference>
<dbReference type="GO" id="GO:0003677">
    <property type="term" value="F:DNA binding"/>
    <property type="evidence" value="ECO:0007669"/>
    <property type="project" value="UniProtKB-KW"/>
</dbReference>
<evidence type="ECO:0000256" key="3">
    <source>
        <dbReference type="ARBA" id="ARBA00023163"/>
    </source>
</evidence>
<keyword evidence="3" id="KW-0804">Transcription</keyword>
<dbReference type="Gene3D" id="1.10.10.10">
    <property type="entry name" value="Winged helix-like DNA-binding domain superfamily/Winged helix DNA-binding domain"/>
    <property type="match status" value="1"/>
</dbReference>
<dbReference type="AlphaFoldDB" id="A0A1V3NRE4"/>
<name>A0A1V3NRE4_9GAMM</name>
<dbReference type="SMART" id="SM00345">
    <property type="entry name" value="HTH_GNTR"/>
    <property type="match status" value="1"/>
</dbReference>
<evidence type="ECO:0000313" key="5">
    <source>
        <dbReference type="EMBL" id="OOG27685.1"/>
    </source>
</evidence>
<dbReference type="SUPFAM" id="SSF64288">
    <property type="entry name" value="Chorismate lyase-like"/>
    <property type="match status" value="1"/>
</dbReference>
<dbReference type="Proteomes" id="UP000189462">
    <property type="component" value="Unassembled WGS sequence"/>
</dbReference>
<dbReference type="RefSeq" id="WP_077277702.1">
    <property type="nucleotide sequence ID" value="NZ_MVBK01000018.1"/>
</dbReference>
<dbReference type="EMBL" id="MVBK01000018">
    <property type="protein sequence ID" value="OOG27685.1"/>
    <property type="molecule type" value="Genomic_DNA"/>
</dbReference>
<protein>
    <submittedName>
        <fullName evidence="5">GntR family transcriptional regulator</fullName>
    </submittedName>
</protein>
<dbReference type="GO" id="GO:0045892">
    <property type="term" value="P:negative regulation of DNA-templated transcription"/>
    <property type="evidence" value="ECO:0007669"/>
    <property type="project" value="TreeGrafter"/>
</dbReference>
<gene>
    <name evidence="5" type="ORF">B1C78_03290</name>
</gene>